<feature type="chain" id="PRO_5043416776" description="GDSL esterase/lipase" evidence="4">
    <location>
        <begin position="26"/>
        <end position="344"/>
    </location>
</feature>
<keyword evidence="6" id="KW-1185">Reference proteome</keyword>
<dbReference type="InterPro" id="IPR001087">
    <property type="entry name" value="GDSL"/>
</dbReference>
<dbReference type="PANTHER" id="PTHR45648:SF46">
    <property type="entry name" value="OS06G0725100 PROTEIN"/>
    <property type="match status" value="1"/>
</dbReference>
<keyword evidence="3" id="KW-0443">Lipid metabolism</keyword>
<reference evidence="5" key="2">
    <citation type="submission" date="2021-12" db="EMBL/GenBank/DDBJ databases">
        <title>Resequencing data analysis of finger millet.</title>
        <authorList>
            <person name="Hatakeyama M."/>
            <person name="Aluri S."/>
            <person name="Balachadran M.T."/>
            <person name="Sivarajan S.R."/>
            <person name="Poveda L."/>
            <person name="Shimizu-Inatsugi R."/>
            <person name="Schlapbach R."/>
            <person name="Sreeman S.M."/>
            <person name="Shimizu K.K."/>
        </authorList>
    </citation>
    <scope>NUCLEOTIDE SEQUENCE</scope>
</reference>
<organism evidence="5 6">
    <name type="scientific">Eleusine coracana subsp. coracana</name>
    <dbReference type="NCBI Taxonomy" id="191504"/>
    <lineage>
        <taxon>Eukaryota</taxon>
        <taxon>Viridiplantae</taxon>
        <taxon>Streptophyta</taxon>
        <taxon>Embryophyta</taxon>
        <taxon>Tracheophyta</taxon>
        <taxon>Spermatophyta</taxon>
        <taxon>Magnoliopsida</taxon>
        <taxon>Liliopsida</taxon>
        <taxon>Poales</taxon>
        <taxon>Poaceae</taxon>
        <taxon>PACMAD clade</taxon>
        <taxon>Chloridoideae</taxon>
        <taxon>Cynodonteae</taxon>
        <taxon>Eleusininae</taxon>
        <taxon>Eleusine</taxon>
    </lineage>
</organism>
<evidence type="ECO:0000256" key="1">
    <source>
        <dbReference type="ARBA" id="ARBA00008668"/>
    </source>
</evidence>
<keyword evidence="2" id="KW-0378">Hydrolase</keyword>
<dbReference type="Proteomes" id="UP001054889">
    <property type="component" value="Unassembled WGS sequence"/>
</dbReference>
<feature type="signal peptide" evidence="4">
    <location>
        <begin position="1"/>
        <end position="25"/>
    </location>
</feature>
<dbReference type="AlphaFoldDB" id="A0AAV5FXN0"/>
<evidence type="ECO:0000256" key="2">
    <source>
        <dbReference type="ARBA" id="ARBA00022801"/>
    </source>
</evidence>
<accession>A0AAV5FXN0</accession>
<dbReference type="GO" id="GO:0016788">
    <property type="term" value="F:hydrolase activity, acting on ester bonds"/>
    <property type="evidence" value="ECO:0007669"/>
    <property type="project" value="InterPro"/>
</dbReference>
<evidence type="ECO:0000313" key="6">
    <source>
        <dbReference type="Proteomes" id="UP001054889"/>
    </source>
</evidence>
<protein>
    <recommendedName>
        <fullName evidence="7">GDSL esterase/lipase</fullName>
    </recommendedName>
</protein>
<comment type="similarity">
    <text evidence="1">Belongs to the 'GDSL' lipolytic enzyme family.</text>
</comment>
<name>A0AAV5FXN0_ELECO</name>
<reference evidence="5" key="1">
    <citation type="journal article" date="2018" name="DNA Res.">
        <title>Multiple hybrid de novo genome assembly of finger millet, an orphan allotetraploid crop.</title>
        <authorList>
            <person name="Hatakeyama M."/>
            <person name="Aluri S."/>
            <person name="Balachadran M.T."/>
            <person name="Sivarajan S.R."/>
            <person name="Patrignani A."/>
            <person name="Gruter S."/>
            <person name="Poveda L."/>
            <person name="Shimizu-Inatsugi R."/>
            <person name="Baeten J."/>
            <person name="Francoijs K.J."/>
            <person name="Nataraja K.N."/>
            <person name="Reddy Y.A.N."/>
            <person name="Phadnis S."/>
            <person name="Ravikumar R.L."/>
            <person name="Schlapbach R."/>
            <person name="Sreeman S.M."/>
            <person name="Shimizu K.K."/>
        </authorList>
    </citation>
    <scope>NUCLEOTIDE SEQUENCE</scope>
</reference>
<dbReference type="Pfam" id="PF00657">
    <property type="entry name" value="Lipase_GDSL"/>
    <property type="match status" value="1"/>
</dbReference>
<dbReference type="PANTHER" id="PTHR45648">
    <property type="entry name" value="GDSL LIPASE/ACYLHYDROLASE FAMILY PROTEIN (AFU_ORTHOLOGUE AFUA_4G14700)"/>
    <property type="match status" value="1"/>
</dbReference>
<dbReference type="InterPro" id="IPR036514">
    <property type="entry name" value="SGNH_hydro_sf"/>
</dbReference>
<dbReference type="GO" id="GO:0016042">
    <property type="term" value="P:lipid catabolic process"/>
    <property type="evidence" value="ECO:0007669"/>
    <property type="project" value="UniProtKB-KW"/>
</dbReference>
<dbReference type="CDD" id="cd01837">
    <property type="entry name" value="SGNH_plant_lipase_like"/>
    <property type="match status" value="1"/>
</dbReference>
<dbReference type="Gene3D" id="3.40.50.1110">
    <property type="entry name" value="SGNH hydrolase"/>
    <property type="match status" value="1"/>
</dbReference>
<evidence type="ECO:0000256" key="3">
    <source>
        <dbReference type="ARBA" id="ARBA00022963"/>
    </source>
</evidence>
<evidence type="ECO:0008006" key="7">
    <source>
        <dbReference type="Google" id="ProtNLM"/>
    </source>
</evidence>
<comment type="caution">
    <text evidence="5">The sequence shown here is derived from an EMBL/GenBank/DDBJ whole genome shotgun (WGS) entry which is preliminary data.</text>
</comment>
<dbReference type="InterPro" id="IPR051058">
    <property type="entry name" value="GDSL_Est/Lipase"/>
</dbReference>
<dbReference type="InterPro" id="IPR035669">
    <property type="entry name" value="SGNH_plant_lipase-like"/>
</dbReference>
<evidence type="ECO:0000256" key="4">
    <source>
        <dbReference type="SAM" id="SignalP"/>
    </source>
</evidence>
<keyword evidence="4" id="KW-0732">Signal</keyword>
<gene>
    <name evidence="5" type="primary">gb28501</name>
    <name evidence="5" type="ORF">PR202_gb28501</name>
</gene>
<keyword evidence="3" id="KW-0442">Lipid degradation</keyword>
<sequence>MGFELAMKALVVSLVLGTVVAGVRPAKTMVPAMYVFGDSTLDVGNNNHLPGKNVPRADKPYYGINLPGSGKPTGRFSKWLQRRRLRRAISRGVSYASAGAGILDSTNAGNNIPLSQQVRYLEETKAAMEAKVGSHVVGDLLSKSFFLLGVGSNDLFAFSTAMARQNRTATQADVTAFISSLVSNYSATITALHKLGARKFGIINVGPVGCVPRVRVLSPTGNCSDGLNQLAGGFDGALKTMLANNKLPGMNYSIADSYNLTQVTLGDPMAAGFSTSDSACCGTGRLGAQGDCGPTASLCANRDRYIFWDSIHTTQRAAKIGAKAFYDGPTSFTTPINFKQLAHN</sequence>
<evidence type="ECO:0000313" key="5">
    <source>
        <dbReference type="EMBL" id="GJN39387.1"/>
    </source>
</evidence>
<dbReference type="EMBL" id="BQKI01000097">
    <property type="protein sequence ID" value="GJN39387.1"/>
    <property type="molecule type" value="Genomic_DNA"/>
</dbReference>
<proteinExistence type="inferred from homology"/>